<feature type="compositionally biased region" description="Polar residues" evidence="10">
    <location>
        <begin position="906"/>
        <end position="923"/>
    </location>
</feature>
<dbReference type="GO" id="GO:0043138">
    <property type="term" value="F:3'-5' DNA helicase activity"/>
    <property type="evidence" value="ECO:0007669"/>
    <property type="project" value="TreeGrafter"/>
</dbReference>
<dbReference type="PROSITE" id="PS51194">
    <property type="entry name" value="HELICASE_CTER"/>
    <property type="match status" value="1"/>
</dbReference>
<proteinExistence type="inferred from homology"/>
<feature type="region of interest" description="Disordered" evidence="10">
    <location>
        <begin position="1005"/>
        <end position="1042"/>
    </location>
</feature>
<evidence type="ECO:0000256" key="10">
    <source>
        <dbReference type="SAM" id="MobiDB-lite"/>
    </source>
</evidence>
<dbReference type="CDD" id="cd18033">
    <property type="entry name" value="DEXDc_FANCM"/>
    <property type="match status" value="1"/>
</dbReference>
<dbReference type="Gene3D" id="3.40.50.300">
    <property type="entry name" value="P-loop containing nucleotide triphosphate hydrolases"/>
    <property type="match status" value="2"/>
</dbReference>
<dbReference type="GO" id="GO:0045003">
    <property type="term" value="P:double-strand break repair via synthesis-dependent strand annealing"/>
    <property type="evidence" value="ECO:0007669"/>
    <property type="project" value="TreeGrafter"/>
</dbReference>
<dbReference type="InterPro" id="IPR001650">
    <property type="entry name" value="Helicase_C-like"/>
</dbReference>
<evidence type="ECO:0000256" key="2">
    <source>
        <dbReference type="ARBA" id="ARBA00009889"/>
    </source>
</evidence>
<dbReference type="InterPro" id="IPR006935">
    <property type="entry name" value="Helicase/UvrB_N"/>
</dbReference>
<dbReference type="GO" id="GO:0009378">
    <property type="term" value="F:four-way junction helicase activity"/>
    <property type="evidence" value="ECO:0007669"/>
    <property type="project" value="TreeGrafter"/>
</dbReference>
<evidence type="ECO:0000259" key="11">
    <source>
        <dbReference type="PROSITE" id="PS51192"/>
    </source>
</evidence>
<feature type="region of interest" description="Disordered" evidence="10">
    <location>
        <begin position="1198"/>
        <end position="1243"/>
    </location>
</feature>
<comment type="subunit">
    <text evidence="9">Interacts with the MHF histone-fold complex to form the FANCM-MHF complex.</text>
</comment>
<feature type="region of interest" description="Disordered" evidence="10">
    <location>
        <begin position="783"/>
        <end position="932"/>
    </location>
</feature>
<feature type="compositionally biased region" description="Polar residues" evidence="10">
    <location>
        <begin position="890"/>
        <end position="899"/>
    </location>
</feature>
<dbReference type="PANTHER" id="PTHR14025:SF20">
    <property type="entry name" value="FANCONI ANEMIA GROUP M PROTEIN"/>
    <property type="match status" value="1"/>
</dbReference>
<feature type="region of interest" description="Disordered" evidence="10">
    <location>
        <begin position="736"/>
        <end position="767"/>
    </location>
</feature>
<dbReference type="GO" id="GO:0016887">
    <property type="term" value="F:ATP hydrolysis activity"/>
    <property type="evidence" value="ECO:0007669"/>
    <property type="project" value="RHEA"/>
</dbReference>
<keyword evidence="7" id="KW-0539">Nucleus</keyword>
<evidence type="ECO:0000259" key="12">
    <source>
        <dbReference type="PROSITE" id="PS51194"/>
    </source>
</evidence>
<dbReference type="EC" id="3.6.4.12" evidence="9"/>
<dbReference type="Pfam" id="PF04851">
    <property type="entry name" value="ResIII"/>
    <property type="match status" value="1"/>
</dbReference>
<feature type="compositionally biased region" description="Acidic residues" evidence="10">
    <location>
        <begin position="1150"/>
        <end position="1165"/>
    </location>
</feature>
<dbReference type="CDD" id="cd18801">
    <property type="entry name" value="SF2_C_FANCM_Hef"/>
    <property type="match status" value="1"/>
</dbReference>
<name>A0A4S8LQA6_DENBC</name>
<dbReference type="Pfam" id="PF00271">
    <property type="entry name" value="Helicase_C"/>
    <property type="match status" value="1"/>
</dbReference>
<feature type="compositionally biased region" description="Low complexity" evidence="10">
    <location>
        <begin position="105"/>
        <end position="116"/>
    </location>
</feature>
<feature type="region of interest" description="Disordered" evidence="10">
    <location>
        <begin position="1058"/>
        <end position="1183"/>
    </location>
</feature>
<keyword evidence="3" id="KW-0547">Nucleotide-binding</keyword>
<dbReference type="GO" id="GO:0005634">
    <property type="term" value="C:nucleus"/>
    <property type="evidence" value="ECO:0007669"/>
    <property type="project" value="UniProtKB-SubCell"/>
</dbReference>
<organism evidence="13 14">
    <name type="scientific">Dendrothele bispora (strain CBS 962.96)</name>
    <dbReference type="NCBI Taxonomy" id="1314807"/>
    <lineage>
        <taxon>Eukaryota</taxon>
        <taxon>Fungi</taxon>
        <taxon>Dikarya</taxon>
        <taxon>Basidiomycota</taxon>
        <taxon>Agaricomycotina</taxon>
        <taxon>Agaricomycetes</taxon>
        <taxon>Agaricomycetidae</taxon>
        <taxon>Agaricales</taxon>
        <taxon>Agaricales incertae sedis</taxon>
        <taxon>Dendrothele</taxon>
    </lineage>
</organism>
<dbReference type="OrthoDB" id="164902at2759"/>
<evidence type="ECO:0000256" key="8">
    <source>
        <dbReference type="ARBA" id="ARBA00047995"/>
    </source>
</evidence>
<feature type="compositionally biased region" description="Basic and acidic residues" evidence="10">
    <location>
        <begin position="831"/>
        <end position="847"/>
    </location>
</feature>
<dbReference type="SMART" id="SM00487">
    <property type="entry name" value="DEXDc"/>
    <property type="match status" value="1"/>
</dbReference>
<evidence type="ECO:0000256" key="9">
    <source>
        <dbReference type="RuleBase" id="RU367027"/>
    </source>
</evidence>
<evidence type="ECO:0000256" key="6">
    <source>
        <dbReference type="ARBA" id="ARBA00022840"/>
    </source>
</evidence>
<dbReference type="EMBL" id="ML179301">
    <property type="protein sequence ID" value="THU91622.1"/>
    <property type="molecule type" value="Genomic_DNA"/>
</dbReference>
<evidence type="ECO:0000256" key="1">
    <source>
        <dbReference type="ARBA" id="ARBA00004123"/>
    </source>
</evidence>
<sequence length="1259" mass="141553">MDSDDYSFEDDFDEAMLQELDAIEAAQQFPPKASGSKFPIPPPLSKNISLSDDSFNDSLDFNETELQILDQIEKDHQTQTNQLFNATRASSKGTVQTTLFGGIVPSGSSAAPSHPARLSRQPSGQQSRKSKKWDHTVFAKSGMRSTKKGKEKMRHDEEGEEEVEFEQFPAPFIPSESDLPPPMKVKPDLLEAKHWIYPLNNPKRDYQFNIVRHCLFENTIVALPTGMGKTFVAGVVMLNYYRWFPDGKIVFVAPTKPLVAQQIEASHKTCGIPGSDAVQLTGDIARANRNRAWQEKRVFYMTPQTFQNDLATGNCDPLDIILLVVDEAHRATGDYAYNKIVRFMMAKNPHFRVLALTATPGGTPDAVQAIVDGLHISRIEIRDDDSLDLRQYIHEKKVEQHIISMSEDVHAVKDLLLKLMDHVFKPISRFWWHPKPNFLRIHPYAFTARGQGLKPDERWAGAGFNNIANLARVLGYLMEGTIGMCYTALQDLGREPDKPSKAKKPLRSEPLFQAVMAELESQRAQGFSIHPKMEKMKNILIQHFGARLNDPDEPEESVRGTKAMVFVTNRQAVDEVIEELEAQKPLIRASRFVGQGTDKQGKKGQAQKEQLDVIKRFKEDEFNVLVATSIGEEGLDIGEVDLIICYDAQKTPIRMLQRFGRTGRKRQGTVHVLLSEGREDQNMDKAKASHKEVQKSIVRGDQLELYDDVERLLPDNIHPQCLEKVMEIQEYVREEGTRKRAAGGDNLKKPTKRKRNDDVGRNIPMGASTGFVPVSELLIKGAKKQRGKKLTLHEVDEDAGEDDDVDEDLEAGYQRPPLKKSKSTAAPSSKSAERGKLRKSKTLEPKQSKKKKKDIPQLTASQLSAKGVDDENDMEIEQGIIPSRMPPPVTSSTLSNNLFSGKEAQRSLSSNNTAAENSDPTQDSPEKQKANDSIAWLLSDDEDQNHALEIVDSSPLFPHRTFPSPNLADESIEFLDSRSPDRCNSYKRFDYLDDVEFSSPVFTNKTVNRPRVPTSPADESVEFVEGPSTKEQWEDMPPPPLPARFMTAAALMEEDLAPEPSFAVRPAGKKRNRVPLVEESPVVVRPSRLRRREEIVEESPELARSSRLYKRREKEPSNPKPKKGRSRPGNKLRAQDNPLYDFEAVHSGDDVSEGSSNDEDDEESESDRQFVEELPETQVSPSYNQTLAYRQSLLTQAAGGPAFTSRPVRNPKGYRLDSRMSNRRRPGVSSSPPMDSDTPDEYMLGSFVVDDEAEISYEV</sequence>
<comment type="similarity">
    <text evidence="2 9">Belongs to the DEAD box helicase family. DEAH subfamily. FANCM sub-subfamily.</text>
</comment>
<evidence type="ECO:0000256" key="7">
    <source>
        <dbReference type="ARBA" id="ARBA00023242"/>
    </source>
</evidence>
<dbReference type="InterPro" id="IPR044749">
    <property type="entry name" value="FANCM_DEXDc"/>
</dbReference>
<dbReference type="InterPro" id="IPR014001">
    <property type="entry name" value="Helicase_ATP-bd"/>
</dbReference>
<dbReference type="PROSITE" id="PS51192">
    <property type="entry name" value="HELICASE_ATP_BIND_1"/>
    <property type="match status" value="1"/>
</dbReference>
<dbReference type="GO" id="GO:0000400">
    <property type="term" value="F:four-way junction DNA binding"/>
    <property type="evidence" value="ECO:0007669"/>
    <property type="project" value="TreeGrafter"/>
</dbReference>
<dbReference type="Proteomes" id="UP000297245">
    <property type="component" value="Unassembled WGS sequence"/>
</dbReference>
<feature type="region of interest" description="Disordered" evidence="10">
    <location>
        <begin position="98"/>
        <end position="165"/>
    </location>
</feature>
<evidence type="ECO:0000256" key="5">
    <source>
        <dbReference type="ARBA" id="ARBA00022806"/>
    </source>
</evidence>
<accession>A0A4S8LQA6</accession>
<feature type="compositionally biased region" description="Acidic residues" evidence="10">
    <location>
        <begin position="795"/>
        <end position="810"/>
    </location>
</feature>
<comment type="function">
    <text evidence="9">ATP-dependent DNA helicase involved in DNA damage repair by homologous recombination and in genome maintenance. Capable of unwinding D-loops. Plays a role in limiting crossover recombinants during mitotic DNA double-strand break (DSB) repair. Component of a FANCM-MHF complex which promotes gene conversion at blocked replication forks, probably by reversal of the stalled fork.</text>
</comment>
<dbReference type="SMART" id="SM00490">
    <property type="entry name" value="HELICc"/>
    <property type="match status" value="1"/>
</dbReference>
<dbReference type="AlphaFoldDB" id="A0A4S8LQA6"/>
<dbReference type="FunFam" id="3.40.50.300:FF:000861">
    <property type="entry name" value="Fanconi anemia, complementation group M"/>
    <property type="match status" value="1"/>
</dbReference>
<evidence type="ECO:0000313" key="13">
    <source>
        <dbReference type="EMBL" id="THU91622.1"/>
    </source>
</evidence>
<evidence type="ECO:0000256" key="4">
    <source>
        <dbReference type="ARBA" id="ARBA00022801"/>
    </source>
</evidence>
<feature type="domain" description="Helicase C-terminal" evidence="12">
    <location>
        <begin position="550"/>
        <end position="713"/>
    </location>
</feature>
<keyword evidence="14" id="KW-1185">Reference proteome</keyword>
<dbReference type="SUPFAM" id="SSF52540">
    <property type="entry name" value="P-loop containing nucleoside triphosphate hydrolases"/>
    <property type="match status" value="1"/>
</dbReference>
<gene>
    <name evidence="13" type="ORF">K435DRAFT_673746</name>
</gene>
<keyword evidence="6" id="KW-0067">ATP-binding</keyword>
<feature type="compositionally biased region" description="Basic residues" evidence="10">
    <location>
        <begin position="1120"/>
        <end position="1130"/>
    </location>
</feature>
<feature type="domain" description="Helicase ATP-binding" evidence="11">
    <location>
        <begin position="210"/>
        <end position="378"/>
    </location>
</feature>
<evidence type="ECO:0000256" key="3">
    <source>
        <dbReference type="ARBA" id="ARBA00022741"/>
    </source>
</evidence>
<reference evidence="13 14" key="1">
    <citation type="journal article" date="2019" name="Nat. Ecol. Evol.">
        <title>Megaphylogeny resolves global patterns of mushroom evolution.</title>
        <authorList>
            <person name="Varga T."/>
            <person name="Krizsan K."/>
            <person name="Foldi C."/>
            <person name="Dima B."/>
            <person name="Sanchez-Garcia M."/>
            <person name="Sanchez-Ramirez S."/>
            <person name="Szollosi G.J."/>
            <person name="Szarkandi J.G."/>
            <person name="Papp V."/>
            <person name="Albert L."/>
            <person name="Andreopoulos W."/>
            <person name="Angelini C."/>
            <person name="Antonin V."/>
            <person name="Barry K.W."/>
            <person name="Bougher N.L."/>
            <person name="Buchanan P."/>
            <person name="Buyck B."/>
            <person name="Bense V."/>
            <person name="Catcheside P."/>
            <person name="Chovatia M."/>
            <person name="Cooper J."/>
            <person name="Damon W."/>
            <person name="Desjardin D."/>
            <person name="Finy P."/>
            <person name="Geml J."/>
            <person name="Haridas S."/>
            <person name="Hughes K."/>
            <person name="Justo A."/>
            <person name="Karasinski D."/>
            <person name="Kautmanova I."/>
            <person name="Kiss B."/>
            <person name="Kocsube S."/>
            <person name="Kotiranta H."/>
            <person name="LaButti K.M."/>
            <person name="Lechner B.E."/>
            <person name="Liimatainen K."/>
            <person name="Lipzen A."/>
            <person name="Lukacs Z."/>
            <person name="Mihaltcheva S."/>
            <person name="Morgado L.N."/>
            <person name="Niskanen T."/>
            <person name="Noordeloos M.E."/>
            <person name="Ohm R.A."/>
            <person name="Ortiz-Santana B."/>
            <person name="Ovrebo C."/>
            <person name="Racz N."/>
            <person name="Riley R."/>
            <person name="Savchenko A."/>
            <person name="Shiryaev A."/>
            <person name="Soop K."/>
            <person name="Spirin V."/>
            <person name="Szebenyi C."/>
            <person name="Tomsovsky M."/>
            <person name="Tulloss R.E."/>
            <person name="Uehling J."/>
            <person name="Grigoriev I.V."/>
            <person name="Vagvolgyi C."/>
            <person name="Papp T."/>
            <person name="Martin F.M."/>
            <person name="Miettinen O."/>
            <person name="Hibbett D.S."/>
            <person name="Nagy L.G."/>
        </authorList>
    </citation>
    <scope>NUCLEOTIDE SEQUENCE [LARGE SCALE GENOMIC DNA]</scope>
    <source>
        <strain evidence="13 14">CBS 962.96</strain>
    </source>
</reference>
<dbReference type="GO" id="GO:0036297">
    <property type="term" value="P:interstrand cross-link repair"/>
    <property type="evidence" value="ECO:0007669"/>
    <property type="project" value="UniProtKB-ARBA"/>
</dbReference>
<keyword evidence="4 13" id="KW-0378">Hydrolase</keyword>
<dbReference type="PANTHER" id="PTHR14025">
    <property type="entry name" value="FANCONI ANEMIA GROUP M FANCM FAMILY MEMBER"/>
    <property type="match status" value="1"/>
</dbReference>
<comment type="catalytic activity">
    <reaction evidence="8 9">
        <text>ATP + H2O = ADP + phosphate + H(+)</text>
        <dbReference type="Rhea" id="RHEA:13065"/>
        <dbReference type="ChEBI" id="CHEBI:15377"/>
        <dbReference type="ChEBI" id="CHEBI:15378"/>
        <dbReference type="ChEBI" id="CHEBI:30616"/>
        <dbReference type="ChEBI" id="CHEBI:43474"/>
        <dbReference type="ChEBI" id="CHEBI:456216"/>
        <dbReference type="EC" id="3.6.4.12"/>
    </reaction>
</comment>
<comment type="subcellular location">
    <subcellularLocation>
        <location evidence="1 9">Nucleus</location>
    </subcellularLocation>
</comment>
<protein>
    <recommendedName>
        <fullName evidence="9">ATP-dependent DNA helicase</fullName>
        <ecNumber evidence="9">3.6.4.12</ecNumber>
    </recommendedName>
</protein>
<dbReference type="GO" id="GO:0005524">
    <property type="term" value="F:ATP binding"/>
    <property type="evidence" value="ECO:0007669"/>
    <property type="project" value="UniProtKB-UniRule"/>
</dbReference>
<evidence type="ECO:0000313" key="14">
    <source>
        <dbReference type="Proteomes" id="UP000297245"/>
    </source>
</evidence>
<dbReference type="InterPro" id="IPR027417">
    <property type="entry name" value="P-loop_NTPase"/>
</dbReference>
<keyword evidence="5" id="KW-0347">Helicase</keyword>